<dbReference type="GeneID" id="4601419"/>
<evidence type="ECO:0000259" key="4">
    <source>
        <dbReference type="Pfam" id="PF17863"/>
    </source>
</evidence>
<dbReference type="PIRSF" id="PIRSF002849">
    <property type="entry name" value="AAA_ATPase_chaperone_MoxR_prd"/>
    <property type="match status" value="1"/>
</dbReference>
<name>A1RWJ4_THEPD</name>
<dbReference type="Gene3D" id="3.40.50.300">
    <property type="entry name" value="P-loop containing nucleotide triphosphate hydrolases"/>
    <property type="match status" value="1"/>
</dbReference>
<dbReference type="EMBL" id="CP000505">
    <property type="protein sequence ID" value="ABL77574.1"/>
    <property type="molecule type" value="Genomic_DNA"/>
</dbReference>
<dbReference type="Gene3D" id="1.10.8.80">
    <property type="entry name" value="Magnesium chelatase subunit I, C-Terminal domain"/>
    <property type="match status" value="1"/>
</dbReference>
<keyword evidence="1" id="KW-0547">Nucleotide-binding</keyword>
<proteinExistence type="predicted"/>
<dbReference type="KEGG" id="tpe:Tpen_0164"/>
<dbReference type="FunFam" id="3.40.50.300:FF:000640">
    <property type="entry name" value="MoxR family ATPase"/>
    <property type="match status" value="1"/>
</dbReference>
<dbReference type="AlphaFoldDB" id="A1RWJ4"/>
<organism evidence="5 6">
    <name type="scientific">Thermofilum pendens (strain DSM 2475 / Hrk 5)</name>
    <dbReference type="NCBI Taxonomy" id="368408"/>
    <lineage>
        <taxon>Archaea</taxon>
        <taxon>Thermoproteota</taxon>
        <taxon>Thermoprotei</taxon>
        <taxon>Thermofilales</taxon>
        <taxon>Thermofilaceae</taxon>
        <taxon>Thermofilum</taxon>
    </lineage>
</organism>
<keyword evidence="6" id="KW-1185">Reference proteome</keyword>
<dbReference type="InterPro" id="IPR011703">
    <property type="entry name" value="ATPase_AAA-3"/>
</dbReference>
<reference evidence="6" key="1">
    <citation type="journal article" date="2008" name="J. Bacteriol.">
        <title>Genome sequence of Thermofilum pendens reveals an exceptional loss of biosynthetic pathways without genome reduction.</title>
        <authorList>
            <person name="Anderson I."/>
            <person name="Rodriguez J."/>
            <person name="Susanti D."/>
            <person name="Porat I."/>
            <person name="Reich C."/>
            <person name="Ulrich L.E."/>
            <person name="Elkins J.G."/>
            <person name="Mavromatis K."/>
            <person name="Lykidis A."/>
            <person name="Kim E."/>
            <person name="Thompson L.S."/>
            <person name="Nolan M."/>
            <person name="Land M."/>
            <person name="Copeland A."/>
            <person name="Lapidus A."/>
            <person name="Lucas S."/>
            <person name="Detter C."/>
            <person name="Zhulin I.B."/>
            <person name="Olsen G.J."/>
            <person name="Whitman W."/>
            <person name="Mukhopadhyay B."/>
            <person name="Bristow J."/>
            <person name="Kyrpides N."/>
        </authorList>
    </citation>
    <scope>NUCLEOTIDE SEQUENCE [LARGE SCALE GENOMIC DNA]</scope>
    <source>
        <strain evidence="6">DSM 2475 / Hrk 5</strain>
    </source>
</reference>
<dbReference type="InterPro" id="IPR041628">
    <property type="entry name" value="ChlI/MoxR_AAA_lid"/>
</dbReference>
<protein>
    <submittedName>
        <fullName evidence="5">ATPase associated with various cellular activities, AAA_3</fullName>
    </submittedName>
</protein>
<dbReference type="RefSeq" id="WP_011751839.1">
    <property type="nucleotide sequence ID" value="NC_008698.1"/>
</dbReference>
<evidence type="ECO:0000256" key="2">
    <source>
        <dbReference type="ARBA" id="ARBA00022840"/>
    </source>
</evidence>
<feature type="domain" description="ChlI/MoxR AAA lid" evidence="4">
    <location>
        <begin position="232"/>
        <end position="304"/>
    </location>
</feature>
<accession>A1RWJ4</accession>
<evidence type="ECO:0000313" key="6">
    <source>
        <dbReference type="Proteomes" id="UP000000641"/>
    </source>
</evidence>
<gene>
    <name evidence="5" type="ordered locus">Tpen_0164</name>
</gene>
<dbReference type="InterPro" id="IPR050764">
    <property type="entry name" value="CbbQ/NirQ/NorQ/GpvN"/>
</dbReference>
<dbReference type="CDD" id="cd00009">
    <property type="entry name" value="AAA"/>
    <property type="match status" value="1"/>
</dbReference>
<dbReference type="PANTHER" id="PTHR42759">
    <property type="entry name" value="MOXR FAMILY PROTEIN"/>
    <property type="match status" value="1"/>
</dbReference>
<evidence type="ECO:0000313" key="5">
    <source>
        <dbReference type="EMBL" id="ABL77574.1"/>
    </source>
</evidence>
<dbReference type="Pfam" id="PF07726">
    <property type="entry name" value="AAA_3"/>
    <property type="match status" value="1"/>
</dbReference>
<dbReference type="SUPFAM" id="SSF52540">
    <property type="entry name" value="P-loop containing nucleoside triphosphate hydrolases"/>
    <property type="match status" value="1"/>
</dbReference>
<feature type="domain" description="ATPase AAA-3" evidence="3">
    <location>
        <begin position="39"/>
        <end position="169"/>
    </location>
</feature>
<dbReference type="HOGENOM" id="CLU_034716_2_0_2"/>
<sequence>MDETIKATFERVFSEVEKAVVGKRRVVERLLVALLSGGHVLIEDFPGMAKTLLASSFAKALDLEFKRVQFTPDLLPSDITGSHVYDMHSSTFRFRRGPIFTNILLADEINRAPPKTQSALLEAMQERQVTVDGVTFALEEPFMVIATLNPIEFEGTYPLPEAQMDRFMLKVRMGYPSKEEEILILRRRLQRGTDKPSIEKVLSKSDVLSMIRKVEEVYVDDAVLSYIAEICRATRSVRDVEVGVSPRGTEALMKASRALAFIRGRDFVLPDDVKEVAVEVLAHRIVLRTESLVRGVSPEDIVRRVLDEVEVPRSVGASR</sequence>
<dbReference type="STRING" id="368408.Tpen_0164"/>
<evidence type="ECO:0000256" key="1">
    <source>
        <dbReference type="ARBA" id="ARBA00022741"/>
    </source>
</evidence>
<dbReference type="eggNOG" id="arCOG00434">
    <property type="taxonomic scope" value="Archaea"/>
</dbReference>
<dbReference type="InterPro" id="IPR027417">
    <property type="entry name" value="P-loop_NTPase"/>
</dbReference>
<dbReference type="EnsemblBacteria" id="ABL77574">
    <property type="protein sequence ID" value="ABL77574"/>
    <property type="gene ID" value="Tpen_0164"/>
</dbReference>
<dbReference type="OrthoDB" id="24581at2157"/>
<keyword evidence="2" id="KW-0067">ATP-binding</keyword>
<dbReference type="Pfam" id="PF17863">
    <property type="entry name" value="AAA_lid_2"/>
    <property type="match status" value="1"/>
</dbReference>
<dbReference type="GO" id="GO:0005524">
    <property type="term" value="F:ATP binding"/>
    <property type="evidence" value="ECO:0007669"/>
    <property type="project" value="UniProtKB-KW"/>
</dbReference>
<evidence type="ECO:0000259" key="3">
    <source>
        <dbReference type="Pfam" id="PF07726"/>
    </source>
</evidence>
<dbReference type="PANTHER" id="PTHR42759:SF5">
    <property type="entry name" value="METHANOL DEHYDROGENASE REGULATOR"/>
    <property type="match status" value="1"/>
</dbReference>
<dbReference type="Proteomes" id="UP000000641">
    <property type="component" value="Chromosome"/>
</dbReference>
<dbReference type="GO" id="GO:0016887">
    <property type="term" value="F:ATP hydrolysis activity"/>
    <property type="evidence" value="ECO:0007669"/>
    <property type="project" value="InterPro"/>
</dbReference>